<gene>
    <name evidence="1" type="ordered locus">PMT_2870</name>
</gene>
<keyword evidence="2" id="KW-1185">Reference proteome</keyword>
<accession>B9ESN9</accession>
<organism evidence="1 2">
    <name type="scientific">Prochlorococcus marinus (strain MIT 9313)</name>
    <dbReference type="NCBI Taxonomy" id="74547"/>
    <lineage>
        <taxon>Bacteria</taxon>
        <taxon>Bacillati</taxon>
        <taxon>Cyanobacteriota</taxon>
        <taxon>Cyanophyceae</taxon>
        <taxon>Synechococcales</taxon>
        <taxon>Prochlorococcaceae</taxon>
        <taxon>Prochlorococcus</taxon>
    </lineage>
</organism>
<evidence type="ECO:0000313" key="1">
    <source>
        <dbReference type="EMBL" id="CAX32388.1"/>
    </source>
</evidence>
<dbReference type="Proteomes" id="UP000001423">
    <property type="component" value="Chromosome"/>
</dbReference>
<dbReference type="KEGG" id="pmt:PMT_2870"/>
<dbReference type="EMBL" id="BX548175">
    <property type="protein sequence ID" value="CAX32388.1"/>
    <property type="molecule type" value="Genomic_DNA"/>
</dbReference>
<dbReference type="HOGENOM" id="CLU_2827762_0_0_3"/>
<evidence type="ECO:0000313" key="2">
    <source>
        <dbReference type="Proteomes" id="UP000001423"/>
    </source>
</evidence>
<dbReference type="AlphaFoldDB" id="B9ESN9"/>
<sequence length="66" mass="6988">MTVIVVARQDHHNGFDLDCDGLMAKDFIGSGSNSLSVVGSFAKGSLFGNELVLNLLIRTHANLGLT</sequence>
<protein>
    <submittedName>
        <fullName evidence="1">Uncharacterized protein</fullName>
    </submittedName>
</protein>
<proteinExistence type="predicted"/>
<name>B9ESN9_PROMM</name>
<reference evidence="1 2" key="1">
    <citation type="journal article" date="2003" name="Nature">
        <title>Genome divergence in two Prochlorococcus ecotypes reflects oceanic niche differentiation.</title>
        <authorList>
            <person name="Rocap G."/>
            <person name="Larimer F.W."/>
            <person name="Lamerdin J.E."/>
            <person name="Malfatti S."/>
            <person name="Chain P."/>
            <person name="Ahlgren N.A."/>
            <person name="Arellano A."/>
            <person name="Coleman M."/>
            <person name="Hauser L."/>
            <person name="Hess W.R."/>
            <person name="Johnson Z.I."/>
            <person name="Land M.L."/>
            <person name="Lindell D."/>
            <person name="Post A.F."/>
            <person name="Regala W."/>
            <person name="Shah M."/>
            <person name="Shaw S.L."/>
            <person name="Steglich C."/>
            <person name="Sullivan M.B."/>
            <person name="Ting C.S."/>
            <person name="Tolonen A."/>
            <person name="Webb E.A."/>
            <person name="Zinser E.R."/>
            <person name="Chisholm S.W."/>
        </authorList>
    </citation>
    <scope>NUCLEOTIDE SEQUENCE [LARGE SCALE GENOMIC DNA]</scope>
    <source>
        <strain evidence="2">MIT 9313</strain>
    </source>
</reference>